<protein>
    <submittedName>
        <fullName evidence="3">Uncharacterized protein</fullName>
    </submittedName>
</protein>
<dbReference type="EMBL" id="LR796612">
    <property type="protein sequence ID" value="CAB4154284.1"/>
    <property type="molecule type" value="Genomic_DNA"/>
</dbReference>
<evidence type="ECO:0000313" key="3">
    <source>
        <dbReference type="EMBL" id="CAB4154284.1"/>
    </source>
</evidence>
<feature type="coiled-coil region" evidence="1">
    <location>
        <begin position="22"/>
        <end position="56"/>
    </location>
</feature>
<gene>
    <name evidence="3" type="ORF">UFOVP629_32</name>
</gene>
<sequence length="61" mass="7094">MSSIHNIYSKPPRNENPHMPAKDQLIVENKMLANKVRALNEEIELLKAVIIDLDEEYFNES</sequence>
<evidence type="ECO:0000256" key="2">
    <source>
        <dbReference type="SAM" id="MobiDB-lite"/>
    </source>
</evidence>
<keyword evidence="1" id="KW-0175">Coiled coil</keyword>
<organism evidence="3">
    <name type="scientific">uncultured Caudovirales phage</name>
    <dbReference type="NCBI Taxonomy" id="2100421"/>
    <lineage>
        <taxon>Viruses</taxon>
        <taxon>Duplodnaviria</taxon>
        <taxon>Heunggongvirae</taxon>
        <taxon>Uroviricota</taxon>
        <taxon>Caudoviricetes</taxon>
        <taxon>Peduoviridae</taxon>
        <taxon>Maltschvirus</taxon>
        <taxon>Maltschvirus maltsch</taxon>
    </lineage>
</organism>
<name>A0A6J5NFM6_9CAUD</name>
<accession>A0A6J5NFM6</accession>
<evidence type="ECO:0000256" key="1">
    <source>
        <dbReference type="SAM" id="Coils"/>
    </source>
</evidence>
<feature type="region of interest" description="Disordered" evidence="2">
    <location>
        <begin position="1"/>
        <end position="21"/>
    </location>
</feature>
<proteinExistence type="predicted"/>
<reference evidence="3" key="1">
    <citation type="submission" date="2020-04" db="EMBL/GenBank/DDBJ databases">
        <authorList>
            <person name="Chiriac C."/>
            <person name="Salcher M."/>
            <person name="Ghai R."/>
            <person name="Kavagutti S V."/>
        </authorList>
    </citation>
    <scope>NUCLEOTIDE SEQUENCE</scope>
</reference>